<feature type="region of interest" description="Disordered" evidence="1">
    <location>
        <begin position="172"/>
        <end position="213"/>
    </location>
</feature>
<feature type="compositionally biased region" description="Basic residues" evidence="1">
    <location>
        <begin position="245"/>
        <end position="255"/>
    </location>
</feature>
<comment type="caution">
    <text evidence="2">The sequence shown here is derived from an EMBL/GenBank/DDBJ whole genome shotgun (WGS) entry which is preliminary data.</text>
</comment>
<evidence type="ECO:0000256" key="1">
    <source>
        <dbReference type="SAM" id="MobiDB-lite"/>
    </source>
</evidence>
<sequence>MGGGWFGHRRSTVFLKRLRSRRDSVRSRGSDMKEEIGEVDQNLLNSGPKEEGTLGRQNTICEVQYAEVDEDTQTIANDNIPQKGNTSPSVCDKVVTQGHRYADNDLRGAQSYEGNNGDDLATEREKRTDEGHEPTKITGPVYQSLHPDAHSQSSYMSVSKRLQDDGYDHLETQQMNQHQTKSTSDSGYDLTKRIGKDDAKLEPSNTTESGYSLLCSSSANTTAYDKLDHTSTYDVDNVSPNQASRRGKGRCLPRK</sequence>
<feature type="compositionally biased region" description="Polar residues" evidence="1">
    <location>
        <begin position="232"/>
        <end position="244"/>
    </location>
</feature>
<dbReference type="Proteomes" id="UP001152320">
    <property type="component" value="Chromosome 9"/>
</dbReference>
<evidence type="ECO:0000313" key="2">
    <source>
        <dbReference type="EMBL" id="KAJ8036148.1"/>
    </source>
</evidence>
<evidence type="ECO:0000313" key="3">
    <source>
        <dbReference type="Proteomes" id="UP001152320"/>
    </source>
</evidence>
<dbReference type="EMBL" id="JAIZAY010000009">
    <property type="protein sequence ID" value="KAJ8036148.1"/>
    <property type="molecule type" value="Genomic_DNA"/>
</dbReference>
<protein>
    <submittedName>
        <fullName evidence="2">Uncharacterized protein</fullName>
    </submittedName>
</protein>
<organism evidence="2 3">
    <name type="scientific">Holothuria leucospilota</name>
    <name type="common">Black long sea cucumber</name>
    <name type="synonym">Mertensiothuria leucospilota</name>
    <dbReference type="NCBI Taxonomy" id="206669"/>
    <lineage>
        <taxon>Eukaryota</taxon>
        <taxon>Metazoa</taxon>
        <taxon>Echinodermata</taxon>
        <taxon>Eleutherozoa</taxon>
        <taxon>Echinozoa</taxon>
        <taxon>Holothuroidea</taxon>
        <taxon>Aspidochirotacea</taxon>
        <taxon>Aspidochirotida</taxon>
        <taxon>Holothuriidae</taxon>
        <taxon>Holothuria</taxon>
    </lineage>
</organism>
<reference evidence="2" key="1">
    <citation type="submission" date="2021-10" db="EMBL/GenBank/DDBJ databases">
        <title>Tropical sea cucumber genome reveals ecological adaptation and Cuvierian tubules defense mechanism.</title>
        <authorList>
            <person name="Chen T."/>
        </authorList>
    </citation>
    <scope>NUCLEOTIDE SEQUENCE</scope>
    <source>
        <strain evidence="2">Nanhai2018</strain>
        <tissue evidence="2">Muscle</tissue>
    </source>
</reference>
<keyword evidence="3" id="KW-1185">Reference proteome</keyword>
<gene>
    <name evidence="2" type="ORF">HOLleu_20033</name>
</gene>
<feature type="compositionally biased region" description="Polar residues" evidence="1">
    <location>
        <begin position="172"/>
        <end position="186"/>
    </location>
</feature>
<dbReference type="AlphaFoldDB" id="A0A9Q1H847"/>
<feature type="compositionally biased region" description="Polar residues" evidence="1">
    <location>
        <begin position="203"/>
        <end position="213"/>
    </location>
</feature>
<feature type="compositionally biased region" description="Basic and acidic residues" evidence="1">
    <location>
        <begin position="190"/>
        <end position="201"/>
    </location>
</feature>
<name>A0A9Q1H847_HOLLE</name>
<proteinExistence type="predicted"/>
<feature type="region of interest" description="Disordered" evidence="1">
    <location>
        <begin position="231"/>
        <end position="255"/>
    </location>
</feature>
<feature type="compositionally biased region" description="Basic and acidic residues" evidence="1">
    <location>
        <begin position="121"/>
        <end position="135"/>
    </location>
</feature>
<feature type="region of interest" description="Disordered" evidence="1">
    <location>
        <begin position="102"/>
        <end position="158"/>
    </location>
</feature>
<accession>A0A9Q1H847</accession>